<gene>
    <name evidence="1" type="ORF">CcNV_068</name>
</gene>
<evidence type="ECO:0000313" key="2">
    <source>
        <dbReference type="Proteomes" id="UP000831195"/>
    </source>
</evidence>
<name>A0AAE8Y3D1_9VIRU</name>
<sequence>MALSFTSHTSHIKTRVDLALQIAQFRPKKSTHMMFPFRSPAILATRQPVDFDVNNVDKVYDFERSSDNTTIMVLCRLVHDEGCSYFKIILSDEYRFVRETTYYDDFSLCCLTNESIHDAYPQLEWEDLVTTHPHFTSYGKFHLVPGLVARQIGKDIPVIGGGTMSIRHVYNTLHRFSEFLCMSTRVTTPSDLDSTKDIKLHLPAIDMIYNLKDHVNMHQLSYSLIARIIHDGEPAYIEVKGEITTHDNITGRGRIFISRCPHLFFQCILAECRSTAMQGHSCPTEMDIALKPTIYLQLFEEKVNCLSRNTNELLDSLYYIGRTPVSNFYIKNVKNSKSIGIVGNIGVPKPVGTVDDSGIVIESPTSKKMPTPEEYADEVLGKKRKYVKRTEGSKIKETDKTIKKLK</sequence>
<organism evidence="1 2">
    <name type="scientific">Crangon crangon nudivirus</name>
    <dbReference type="NCBI Taxonomy" id="2880838"/>
    <lineage>
        <taxon>Viruses</taxon>
        <taxon>Viruses incertae sedis</taxon>
        <taxon>Naldaviricetes</taxon>
        <taxon>Lefavirales</taxon>
        <taxon>Nudiviridae</taxon>
        <taxon>Gammanudivirus</taxon>
        <taxon>Gammanudivirus cracrangonis</taxon>
    </lineage>
</organism>
<protein>
    <submittedName>
        <fullName evidence="1">Uncharacterized protein</fullName>
    </submittedName>
</protein>
<dbReference type="EMBL" id="MZ311577">
    <property type="protein sequence ID" value="UBZ25553.1"/>
    <property type="molecule type" value="Genomic_DNA"/>
</dbReference>
<keyword evidence="2" id="KW-1185">Reference proteome</keyword>
<dbReference type="Proteomes" id="UP000831195">
    <property type="component" value="Segment"/>
</dbReference>
<proteinExistence type="predicted"/>
<evidence type="ECO:0000313" key="1">
    <source>
        <dbReference type="EMBL" id="UBZ25553.1"/>
    </source>
</evidence>
<accession>A0AAE8Y3D1</accession>
<reference evidence="1" key="1">
    <citation type="journal article" date="2021" name="Viruses">
        <title>Identification and Full Characterisation of Two Novel Crustacean Infecting Members of the Family Nudiviridae Provides Support for Two Subfamilies.</title>
        <authorList>
            <person name="Bateman K.S."/>
            <person name="Kerr R."/>
            <person name="Stentiford G.D."/>
            <person name="Bean T.P."/>
            <person name="Hooper C."/>
            <person name="Van Eynde B."/>
            <person name="Delbare D."/>
            <person name="Bojko J."/>
            <person name="Christiaens O."/>
            <person name="Taning C.N.T."/>
            <person name="Smagghe G."/>
            <person name="van Oers M.M."/>
            <person name="van Aerle R."/>
        </authorList>
    </citation>
    <scope>NUCLEOTIDE SEQUENCE</scope>
    <source>
        <strain evidence="1">AN1</strain>
    </source>
</reference>